<keyword evidence="1" id="KW-0808">Transferase</keyword>
<dbReference type="GO" id="GO:0016757">
    <property type="term" value="F:glycosyltransferase activity"/>
    <property type="evidence" value="ECO:0007669"/>
    <property type="project" value="TreeGrafter"/>
</dbReference>
<dbReference type="PANTHER" id="PTHR12526:SF600">
    <property type="entry name" value="GLYCOSYL TRANSFERASE GROUP 1"/>
    <property type="match status" value="1"/>
</dbReference>
<dbReference type="EMBL" id="SNVW01000002">
    <property type="protein sequence ID" value="TDN45675.1"/>
    <property type="molecule type" value="Genomic_DNA"/>
</dbReference>
<dbReference type="Gene3D" id="3.40.50.2000">
    <property type="entry name" value="Glycogen Phosphorylase B"/>
    <property type="match status" value="1"/>
</dbReference>
<reference evidence="1 2" key="1">
    <citation type="submission" date="2019-03" db="EMBL/GenBank/DDBJ databases">
        <title>Genomic analyses of the natural microbiome of Caenorhabditis elegans.</title>
        <authorList>
            <person name="Samuel B."/>
        </authorList>
    </citation>
    <scope>NUCLEOTIDE SEQUENCE [LARGE SCALE GENOMIC DNA]</scope>
    <source>
        <strain evidence="1 2">JUb65</strain>
    </source>
</reference>
<proteinExistence type="predicted"/>
<sequence>MRILTFGTYQASDHPRVRVLADGLRERGHQVAEANVPLGLSTRDRVAMLGARSGALQMAGRLASSWSRLVGKALRARRSGRPDAVLVGYMGHFDVWLARALFPRTTIALDHLVFAATTAQDRGVGDAGLKQRLLRFLDASALRIADVVVVDTEEHRDLVPERLRSKAVVVPVGAQESWYDAAASGSIDTDGPLRVVFYGLFTPLQGAETIGAAIGLLPSDGSVTVTMVGSGQDLDASRAAAEGGAPTEWIPWVDAAELPALVASHDVGIGIMGTTPKALKVVPNKVYQCAAAGLAVVTSDTAPQRRTFGDAVTAVPAGDAAALAAAVRALAADRALLAERRTAAAQAAERFRPAAAVAPLDDRLRAGAR</sequence>
<organism evidence="1 2">
    <name type="scientific">Curtobacterium flaccumfaciens</name>
    <dbReference type="NCBI Taxonomy" id="2035"/>
    <lineage>
        <taxon>Bacteria</taxon>
        <taxon>Bacillati</taxon>
        <taxon>Actinomycetota</taxon>
        <taxon>Actinomycetes</taxon>
        <taxon>Micrococcales</taxon>
        <taxon>Microbacteriaceae</taxon>
        <taxon>Curtobacterium</taxon>
    </lineage>
</organism>
<evidence type="ECO:0000313" key="1">
    <source>
        <dbReference type="EMBL" id="TDN45675.1"/>
    </source>
</evidence>
<gene>
    <name evidence="1" type="ORF">EDF64_10284</name>
</gene>
<name>A0A4R6DLA7_9MICO</name>
<dbReference type="Proteomes" id="UP000295764">
    <property type="component" value="Unassembled WGS sequence"/>
</dbReference>
<accession>A0A4R6DLA7</accession>
<comment type="caution">
    <text evidence="1">The sequence shown here is derived from an EMBL/GenBank/DDBJ whole genome shotgun (WGS) entry which is preliminary data.</text>
</comment>
<dbReference type="SUPFAM" id="SSF53756">
    <property type="entry name" value="UDP-Glycosyltransferase/glycogen phosphorylase"/>
    <property type="match status" value="1"/>
</dbReference>
<dbReference type="Pfam" id="PF13692">
    <property type="entry name" value="Glyco_trans_1_4"/>
    <property type="match status" value="1"/>
</dbReference>
<dbReference type="PANTHER" id="PTHR12526">
    <property type="entry name" value="GLYCOSYLTRANSFERASE"/>
    <property type="match status" value="1"/>
</dbReference>
<evidence type="ECO:0000313" key="2">
    <source>
        <dbReference type="Proteomes" id="UP000295764"/>
    </source>
</evidence>
<dbReference type="RefSeq" id="WP_243736228.1">
    <property type="nucleotide sequence ID" value="NZ_SNVW01000002.1"/>
</dbReference>
<dbReference type="AlphaFoldDB" id="A0A4R6DLA7"/>
<protein>
    <submittedName>
        <fullName evidence="1">Glycosyltransferase involved in cell wall biosynthesis</fullName>
    </submittedName>
</protein>